<protein>
    <recommendedName>
        <fullName evidence="5">J domain-containing protein</fullName>
    </recommendedName>
</protein>
<sequence>MAQKWHPDNFQGDEKKLAEKKFIDIAAAKEVLTDPEKRQRFDNGEDPLDPESGQGYGGAHGFNPFQHFHQFHQGGTIRDYQQALEIDSNYHRAKEGLQKAQKLQKQSERRDYYKILGVTRSASKKEITKAY</sequence>
<organism evidence="6 7">
    <name type="scientific">Ladona fulva</name>
    <name type="common">Scarce chaser dragonfly</name>
    <name type="synonym">Libellula fulva</name>
    <dbReference type="NCBI Taxonomy" id="123851"/>
    <lineage>
        <taxon>Eukaryota</taxon>
        <taxon>Metazoa</taxon>
        <taxon>Ecdysozoa</taxon>
        <taxon>Arthropoda</taxon>
        <taxon>Hexapoda</taxon>
        <taxon>Insecta</taxon>
        <taxon>Pterygota</taxon>
        <taxon>Palaeoptera</taxon>
        <taxon>Odonata</taxon>
        <taxon>Epiprocta</taxon>
        <taxon>Anisoptera</taxon>
        <taxon>Libelluloidea</taxon>
        <taxon>Libellulidae</taxon>
        <taxon>Ladona</taxon>
    </lineage>
</organism>
<dbReference type="OrthoDB" id="1726119at2759"/>
<name>A0A8K0JX07_LADFU</name>
<reference evidence="6" key="2">
    <citation type="submission" date="2017-10" db="EMBL/GenBank/DDBJ databases">
        <title>Ladona fulva Genome sequencing and assembly.</title>
        <authorList>
            <person name="Murali S."/>
            <person name="Richards S."/>
            <person name="Bandaranaike D."/>
            <person name="Bellair M."/>
            <person name="Blankenburg K."/>
            <person name="Chao H."/>
            <person name="Dinh H."/>
            <person name="Doddapaneni H."/>
            <person name="Dugan-Rocha S."/>
            <person name="Elkadiri S."/>
            <person name="Gnanaolivu R."/>
            <person name="Hernandez B."/>
            <person name="Skinner E."/>
            <person name="Javaid M."/>
            <person name="Lee S."/>
            <person name="Li M."/>
            <person name="Ming W."/>
            <person name="Munidasa M."/>
            <person name="Muniz J."/>
            <person name="Nguyen L."/>
            <person name="Hughes D."/>
            <person name="Osuji N."/>
            <person name="Pu L.-L."/>
            <person name="Puazo M."/>
            <person name="Qu C."/>
            <person name="Quiroz J."/>
            <person name="Raj R."/>
            <person name="Weissenberger G."/>
            <person name="Xin Y."/>
            <person name="Zou X."/>
            <person name="Han Y."/>
            <person name="Worley K."/>
            <person name="Muzny D."/>
            <person name="Gibbs R."/>
        </authorList>
    </citation>
    <scope>NUCLEOTIDE SEQUENCE</scope>
    <source>
        <strain evidence="6">Sampled in the wild</strain>
    </source>
</reference>
<comment type="caution">
    <text evidence="6">The sequence shown here is derived from an EMBL/GenBank/DDBJ whole genome shotgun (WGS) entry which is preliminary data.</text>
</comment>
<feature type="region of interest" description="Disordered" evidence="4">
    <location>
        <begin position="33"/>
        <end position="67"/>
    </location>
</feature>
<evidence type="ECO:0000256" key="3">
    <source>
        <dbReference type="ARBA" id="ARBA00022824"/>
    </source>
</evidence>
<dbReference type="InterPro" id="IPR011990">
    <property type="entry name" value="TPR-like_helical_dom_sf"/>
</dbReference>
<proteinExistence type="predicted"/>
<dbReference type="Gene3D" id="1.25.40.10">
    <property type="entry name" value="Tetratricopeptide repeat domain"/>
    <property type="match status" value="1"/>
</dbReference>
<feature type="compositionally biased region" description="Basic and acidic residues" evidence="4">
    <location>
        <begin position="33"/>
        <end position="43"/>
    </location>
</feature>
<dbReference type="InterPro" id="IPR036869">
    <property type="entry name" value="J_dom_sf"/>
</dbReference>
<keyword evidence="3" id="KW-0256">Endoplasmic reticulum</keyword>
<gene>
    <name evidence="6" type="ORF">J437_LFUL002625</name>
</gene>
<dbReference type="GO" id="GO:0051087">
    <property type="term" value="F:protein-folding chaperone binding"/>
    <property type="evidence" value="ECO:0007669"/>
    <property type="project" value="TreeGrafter"/>
</dbReference>
<keyword evidence="7" id="KW-1185">Reference proteome</keyword>
<evidence type="ECO:0000256" key="1">
    <source>
        <dbReference type="ARBA" id="ARBA00004240"/>
    </source>
</evidence>
<dbReference type="GO" id="GO:0005783">
    <property type="term" value="C:endoplasmic reticulum"/>
    <property type="evidence" value="ECO:0007669"/>
    <property type="project" value="UniProtKB-SubCell"/>
</dbReference>
<dbReference type="PROSITE" id="PS50076">
    <property type="entry name" value="DNAJ_2"/>
    <property type="match status" value="1"/>
</dbReference>
<evidence type="ECO:0000256" key="4">
    <source>
        <dbReference type="SAM" id="MobiDB-lite"/>
    </source>
</evidence>
<dbReference type="Pfam" id="PF00226">
    <property type="entry name" value="DnaJ"/>
    <property type="match status" value="1"/>
</dbReference>
<evidence type="ECO:0000313" key="7">
    <source>
        <dbReference type="Proteomes" id="UP000792457"/>
    </source>
</evidence>
<evidence type="ECO:0000256" key="2">
    <source>
        <dbReference type="ARBA" id="ARBA00022729"/>
    </source>
</evidence>
<accession>A0A8K0JX07</accession>
<dbReference type="PANTHER" id="PTHR44140">
    <property type="entry name" value="LD25575P"/>
    <property type="match status" value="1"/>
</dbReference>
<dbReference type="InterPro" id="IPR051727">
    <property type="entry name" value="DnaJ_C3_Co-chaperones"/>
</dbReference>
<feature type="non-terminal residue" evidence="6">
    <location>
        <position position="1"/>
    </location>
</feature>
<evidence type="ECO:0000259" key="5">
    <source>
        <dbReference type="PROSITE" id="PS50076"/>
    </source>
</evidence>
<dbReference type="GO" id="GO:0051787">
    <property type="term" value="F:misfolded protein binding"/>
    <property type="evidence" value="ECO:0007669"/>
    <property type="project" value="TreeGrafter"/>
</dbReference>
<dbReference type="PANTHER" id="PTHR44140:SF2">
    <property type="entry name" value="LD25575P"/>
    <property type="match status" value="1"/>
</dbReference>
<dbReference type="InterPro" id="IPR001623">
    <property type="entry name" value="DnaJ_domain"/>
</dbReference>
<dbReference type="AlphaFoldDB" id="A0A8K0JX07"/>
<dbReference type="GO" id="GO:0034975">
    <property type="term" value="P:protein folding in endoplasmic reticulum"/>
    <property type="evidence" value="ECO:0007669"/>
    <property type="project" value="TreeGrafter"/>
</dbReference>
<dbReference type="Gene3D" id="1.10.287.110">
    <property type="entry name" value="DnaJ domain"/>
    <property type="match status" value="2"/>
</dbReference>
<feature type="domain" description="J" evidence="5">
    <location>
        <begin position="1"/>
        <end position="45"/>
    </location>
</feature>
<dbReference type="EMBL" id="KZ308158">
    <property type="protein sequence ID" value="KAG8223380.1"/>
    <property type="molecule type" value="Genomic_DNA"/>
</dbReference>
<keyword evidence="2" id="KW-0732">Signal</keyword>
<dbReference type="CDD" id="cd06257">
    <property type="entry name" value="DnaJ"/>
    <property type="match status" value="2"/>
</dbReference>
<reference evidence="6" key="1">
    <citation type="submission" date="2013-04" db="EMBL/GenBank/DDBJ databases">
        <authorList>
            <person name="Qu J."/>
            <person name="Murali S.C."/>
            <person name="Bandaranaike D."/>
            <person name="Bellair M."/>
            <person name="Blankenburg K."/>
            <person name="Chao H."/>
            <person name="Dinh H."/>
            <person name="Doddapaneni H."/>
            <person name="Downs B."/>
            <person name="Dugan-Rocha S."/>
            <person name="Elkadiri S."/>
            <person name="Gnanaolivu R.D."/>
            <person name="Hernandez B."/>
            <person name="Javaid M."/>
            <person name="Jayaseelan J.C."/>
            <person name="Lee S."/>
            <person name="Li M."/>
            <person name="Ming W."/>
            <person name="Munidasa M."/>
            <person name="Muniz J."/>
            <person name="Nguyen L."/>
            <person name="Ongeri F."/>
            <person name="Osuji N."/>
            <person name="Pu L.-L."/>
            <person name="Puazo M."/>
            <person name="Qu C."/>
            <person name="Quiroz J."/>
            <person name="Raj R."/>
            <person name="Weissenberger G."/>
            <person name="Xin Y."/>
            <person name="Zou X."/>
            <person name="Han Y."/>
            <person name="Richards S."/>
            <person name="Worley K."/>
            <person name="Muzny D."/>
            <person name="Gibbs R."/>
        </authorList>
    </citation>
    <scope>NUCLEOTIDE SEQUENCE</scope>
    <source>
        <strain evidence="6">Sampled in the wild</strain>
    </source>
</reference>
<dbReference type="Proteomes" id="UP000792457">
    <property type="component" value="Unassembled WGS sequence"/>
</dbReference>
<evidence type="ECO:0000313" key="6">
    <source>
        <dbReference type="EMBL" id="KAG8223380.1"/>
    </source>
</evidence>
<comment type="subcellular location">
    <subcellularLocation>
        <location evidence="1">Endoplasmic reticulum</location>
    </subcellularLocation>
</comment>
<dbReference type="SUPFAM" id="SSF46565">
    <property type="entry name" value="Chaperone J-domain"/>
    <property type="match status" value="2"/>
</dbReference>